<evidence type="ECO:0000313" key="5">
    <source>
        <dbReference type="Proteomes" id="UP000316426"/>
    </source>
</evidence>
<dbReference type="RefSeq" id="WP_145110318.1">
    <property type="nucleotide sequence ID" value="NZ_CP036349.1"/>
</dbReference>
<proteinExistence type="predicted"/>
<keyword evidence="5" id="KW-1185">Reference proteome</keyword>
<feature type="signal peptide" evidence="2">
    <location>
        <begin position="1"/>
        <end position="27"/>
    </location>
</feature>
<dbReference type="Gene3D" id="3.40.250.10">
    <property type="entry name" value="Rhodanese-like domain"/>
    <property type="match status" value="1"/>
</dbReference>
<dbReference type="PANTHER" id="PTHR43031">
    <property type="entry name" value="FAD-DEPENDENT OXIDOREDUCTASE"/>
    <property type="match status" value="1"/>
</dbReference>
<protein>
    <submittedName>
        <fullName evidence="4">Thiosulfate sulfurtransferase GlpE</fullName>
        <ecNumber evidence="4">2.8.1.1</ecNumber>
    </submittedName>
</protein>
<feature type="domain" description="Rhodanese" evidence="3">
    <location>
        <begin position="68"/>
        <end position="153"/>
    </location>
</feature>
<keyword evidence="2" id="KW-0732">Signal</keyword>
<reference evidence="4 5" key="1">
    <citation type="submission" date="2019-02" db="EMBL/GenBank/DDBJ databases">
        <title>Deep-cultivation of Planctomycetes and their phenomic and genomic characterization uncovers novel biology.</title>
        <authorList>
            <person name="Wiegand S."/>
            <person name="Jogler M."/>
            <person name="Boedeker C."/>
            <person name="Pinto D."/>
            <person name="Vollmers J."/>
            <person name="Rivas-Marin E."/>
            <person name="Kohn T."/>
            <person name="Peeters S.H."/>
            <person name="Heuer A."/>
            <person name="Rast P."/>
            <person name="Oberbeckmann S."/>
            <person name="Bunk B."/>
            <person name="Jeske O."/>
            <person name="Meyerdierks A."/>
            <person name="Storesund J.E."/>
            <person name="Kallscheuer N."/>
            <person name="Luecker S."/>
            <person name="Lage O.M."/>
            <person name="Pohl T."/>
            <person name="Merkel B.J."/>
            <person name="Hornburger P."/>
            <person name="Mueller R.-W."/>
            <person name="Bruemmer F."/>
            <person name="Labrenz M."/>
            <person name="Spormann A.M."/>
            <person name="Op den Camp H."/>
            <person name="Overmann J."/>
            <person name="Amann R."/>
            <person name="Jetten M.S.M."/>
            <person name="Mascher T."/>
            <person name="Medema M.H."/>
            <person name="Devos D.P."/>
            <person name="Kaster A.-K."/>
            <person name="Ovreas L."/>
            <person name="Rohde M."/>
            <person name="Galperin M.Y."/>
            <person name="Jogler C."/>
        </authorList>
    </citation>
    <scope>NUCLEOTIDE SEQUENCE [LARGE SCALE GENOMIC DNA]</scope>
    <source>
        <strain evidence="4 5">Spa11</strain>
    </source>
</reference>
<dbReference type="Proteomes" id="UP000316426">
    <property type="component" value="Chromosome"/>
</dbReference>
<gene>
    <name evidence="4" type="primary">glpE</name>
    <name evidence="4" type="ORF">Spa11_15930</name>
</gene>
<dbReference type="EC" id="2.8.1.1" evidence="4"/>
<dbReference type="SMART" id="SM00450">
    <property type="entry name" value="RHOD"/>
    <property type="match status" value="1"/>
</dbReference>
<evidence type="ECO:0000259" key="3">
    <source>
        <dbReference type="PROSITE" id="PS50206"/>
    </source>
</evidence>
<organism evidence="4 5">
    <name type="scientific">Botrimarina mediterranea</name>
    <dbReference type="NCBI Taxonomy" id="2528022"/>
    <lineage>
        <taxon>Bacteria</taxon>
        <taxon>Pseudomonadati</taxon>
        <taxon>Planctomycetota</taxon>
        <taxon>Planctomycetia</taxon>
        <taxon>Pirellulales</taxon>
        <taxon>Lacipirellulaceae</taxon>
        <taxon>Botrimarina</taxon>
    </lineage>
</organism>
<sequence precursor="true">MIRLLLVLALCLPFAAAPLVEVQAAEAQPTEAQPTEAQPTEAQPTRARTRIRVEHTKDSLAKIHELVEEEKAVLVDVRTKEEWVKGRVAGAVHVPSDSLRKHSYDAEKIAKRLPKDKPLYLYCQIGMRSKQAAAILVREGYDARALKPGPEEIVESGAGFEMEAGEDAVAAE</sequence>
<dbReference type="CDD" id="cd00158">
    <property type="entry name" value="RHOD"/>
    <property type="match status" value="1"/>
</dbReference>
<evidence type="ECO:0000256" key="1">
    <source>
        <dbReference type="SAM" id="MobiDB-lite"/>
    </source>
</evidence>
<keyword evidence="4" id="KW-0808">Transferase</keyword>
<dbReference type="InterPro" id="IPR036873">
    <property type="entry name" value="Rhodanese-like_dom_sf"/>
</dbReference>
<evidence type="ECO:0000313" key="4">
    <source>
        <dbReference type="EMBL" id="QDV73397.1"/>
    </source>
</evidence>
<feature type="chain" id="PRO_5021919355" evidence="2">
    <location>
        <begin position="28"/>
        <end position="172"/>
    </location>
</feature>
<dbReference type="AlphaFoldDB" id="A0A518K6J3"/>
<dbReference type="GO" id="GO:0004792">
    <property type="term" value="F:thiosulfate-cyanide sulfurtransferase activity"/>
    <property type="evidence" value="ECO:0007669"/>
    <property type="project" value="UniProtKB-EC"/>
</dbReference>
<dbReference type="KEGG" id="bmei:Spa11_15930"/>
<dbReference type="EMBL" id="CP036349">
    <property type="protein sequence ID" value="QDV73397.1"/>
    <property type="molecule type" value="Genomic_DNA"/>
</dbReference>
<dbReference type="Pfam" id="PF00581">
    <property type="entry name" value="Rhodanese"/>
    <property type="match status" value="1"/>
</dbReference>
<feature type="compositionally biased region" description="Low complexity" evidence="1">
    <location>
        <begin position="27"/>
        <end position="45"/>
    </location>
</feature>
<dbReference type="SUPFAM" id="SSF52821">
    <property type="entry name" value="Rhodanese/Cell cycle control phosphatase"/>
    <property type="match status" value="1"/>
</dbReference>
<dbReference type="PANTHER" id="PTHR43031:SF1">
    <property type="entry name" value="PYRIDINE NUCLEOTIDE-DISULPHIDE OXIDOREDUCTASE"/>
    <property type="match status" value="1"/>
</dbReference>
<dbReference type="InterPro" id="IPR050229">
    <property type="entry name" value="GlpE_sulfurtransferase"/>
</dbReference>
<evidence type="ECO:0000256" key="2">
    <source>
        <dbReference type="SAM" id="SignalP"/>
    </source>
</evidence>
<feature type="region of interest" description="Disordered" evidence="1">
    <location>
        <begin position="27"/>
        <end position="48"/>
    </location>
</feature>
<accession>A0A518K6J3</accession>
<dbReference type="InterPro" id="IPR001763">
    <property type="entry name" value="Rhodanese-like_dom"/>
</dbReference>
<name>A0A518K6J3_9BACT</name>
<dbReference type="PROSITE" id="PS50206">
    <property type="entry name" value="RHODANESE_3"/>
    <property type="match status" value="1"/>
</dbReference>